<reference evidence="2" key="1">
    <citation type="submission" date="2016-10" db="EMBL/GenBank/DDBJ databases">
        <authorList>
            <person name="Varghese N."/>
            <person name="Submissions S."/>
        </authorList>
    </citation>
    <scope>NUCLEOTIDE SEQUENCE [LARGE SCALE GENOMIC DNA]</scope>
    <source>
        <strain evidence="2">DSM 13078</strain>
    </source>
</reference>
<proteinExistence type="predicted"/>
<dbReference type="AlphaFoldDB" id="A0A1I1DHB4"/>
<name>A0A1I1DHB4_NATHA</name>
<keyword evidence="2" id="KW-1185">Reference proteome</keyword>
<dbReference type="Proteomes" id="UP000199161">
    <property type="component" value="Unassembled WGS sequence"/>
</dbReference>
<evidence type="ECO:0000313" key="1">
    <source>
        <dbReference type="EMBL" id="SFB72140.1"/>
    </source>
</evidence>
<dbReference type="EMBL" id="FOKW01000001">
    <property type="protein sequence ID" value="SFB72140.1"/>
    <property type="molecule type" value="Genomic_DNA"/>
</dbReference>
<organism evidence="1 2">
    <name type="scientific">Natronobacterium haloterrestre</name>
    <name type="common">Halobiforma haloterrestris</name>
    <dbReference type="NCBI Taxonomy" id="148448"/>
    <lineage>
        <taxon>Archaea</taxon>
        <taxon>Methanobacteriati</taxon>
        <taxon>Methanobacteriota</taxon>
        <taxon>Stenosarchaea group</taxon>
        <taxon>Halobacteria</taxon>
        <taxon>Halobacteriales</taxon>
        <taxon>Natrialbaceae</taxon>
        <taxon>Natronobacterium</taxon>
    </lineage>
</organism>
<gene>
    <name evidence="1" type="ORF">SAMN05444422_101469</name>
</gene>
<evidence type="ECO:0000313" key="2">
    <source>
        <dbReference type="Proteomes" id="UP000199161"/>
    </source>
</evidence>
<sequence>MVKTMSEKCNLCKELGYDRVCWCDDTEEDTREAGE</sequence>
<accession>A0A1I1DHB4</accession>
<protein>
    <submittedName>
        <fullName evidence="1">Uncharacterized protein</fullName>
    </submittedName>
</protein>